<evidence type="ECO:0000313" key="5">
    <source>
        <dbReference type="Proteomes" id="UP001596023"/>
    </source>
</evidence>
<dbReference type="InterPro" id="IPR010559">
    <property type="entry name" value="Sig_transdc_His_kin_internal"/>
</dbReference>
<dbReference type="InterPro" id="IPR011990">
    <property type="entry name" value="TPR-like_helical_dom_sf"/>
</dbReference>
<feature type="chain" id="PRO_5045456517" evidence="2">
    <location>
        <begin position="21"/>
        <end position="601"/>
    </location>
</feature>
<keyword evidence="1" id="KW-0472">Membrane</keyword>
<evidence type="ECO:0000256" key="1">
    <source>
        <dbReference type="SAM" id="Phobius"/>
    </source>
</evidence>
<keyword evidence="5" id="KW-1185">Reference proteome</keyword>
<keyword evidence="2" id="KW-0732">Signal</keyword>
<dbReference type="Proteomes" id="UP001596023">
    <property type="component" value="Unassembled WGS sequence"/>
</dbReference>
<dbReference type="Gene3D" id="3.30.565.10">
    <property type="entry name" value="Histidine kinase-like ATPase, C-terminal domain"/>
    <property type="match status" value="1"/>
</dbReference>
<dbReference type="InterPro" id="IPR050640">
    <property type="entry name" value="Bact_2-comp_sensor_kinase"/>
</dbReference>
<feature type="signal peptide" evidence="2">
    <location>
        <begin position="1"/>
        <end position="20"/>
    </location>
</feature>
<dbReference type="Pfam" id="PF06580">
    <property type="entry name" value="His_kinase"/>
    <property type="match status" value="1"/>
</dbReference>
<protein>
    <submittedName>
        <fullName evidence="4">Histidine kinase</fullName>
    </submittedName>
</protein>
<keyword evidence="1" id="KW-1133">Transmembrane helix</keyword>
<feature type="transmembrane region" description="Helical" evidence="1">
    <location>
        <begin position="362"/>
        <end position="383"/>
    </location>
</feature>
<dbReference type="Gene3D" id="1.25.40.10">
    <property type="entry name" value="Tetratricopeptide repeat domain"/>
    <property type="match status" value="1"/>
</dbReference>
<organism evidence="4 5">
    <name type="scientific">Dysgonomonas termitidis</name>
    <dbReference type="NCBI Taxonomy" id="1516126"/>
    <lineage>
        <taxon>Bacteria</taxon>
        <taxon>Pseudomonadati</taxon>
        <taxon>Bacteroidota</taxon>
        <taxon>Bacteroidia</taxon>
        <taxon>Bacteroidales</taxon>
        <taxon>Dysgonomonadaceae</taxon>
        <taxon>Dysgonomonas</taxon>
    </lineage>
</organism>
<dbReference type="PANTHER" id="PTHR34220:SF7">
    <property type="entry name" value="SENSOR HISTIDINE KINASE YPDA"/>
    <property type="match status" value="1"/>
</dbReference>
<dbReference type="EMBL" id="JBHSGN010000133">
    <property type="protein sequence ID" value="MFC4676355.1"/>
    <property type="molecule type" value="Genomic_DNA"/>
</dbReference>
<name>A0ABV9L1Y5_9BACT</name>
<dbReference type="PANTHER" id="PTHR34220">
    <property type="entry name" value="SENSOR HISTIDINE KINASE YPDA"/>
    <property type="match status" value="1"/>
</dbReference>
<dbReference type="SUPFAM" id="SSF55874">
    <property type="entry name" value="ATPase domain of HSP90 chaperone/DNA topoisomerase II/histidine kinase"/>
    <property type="match status" value="1"/>
</dbReference>
<reference evidence="5" key="1">
    <citation type="journal article" date="2019" name="Int. J. Syst. Evol. Microbiol.">
        <title>The Global Catalogue of Microorganisms (GCM) 10K type strain sequencing project: providing services to taxonomists for standard genome sequencing and annotation.</title>
        <authorList>
            <consortium name="The Broad Institute Genomics Platform"/>
            <consortium name="The Broad Institute Genome Sequencing Center for Infectious Disease"/>
            <person name="Wu L."/>
            <person name="Ma J."/>
        </authorList>
    </citation>
    <scope>NUCLEOTIDE SEQUENCE [LARGE SCALE GENOMIC DNA]</scope>
    <source>
        <strain evidence="5">CCUG 66188</strain>
    </source>
</reference>
<evidence type="ECO:0000259" key="3">
    <source>
        <dbReference type="Pfam" id="PF06580"/>
    </source>
</evidence>
<keyword evidence="4" id="KW-0418">Kinase</keyword>
<proteinExistence type="predicted"/>
<dbReference type="RefSeq" id="WP_380000509.1">
    <property type="nucleotide sequence ID" value="NZ_JBHSGN010000133.1"/>
</dbReference>
<gene>
    <name evidence="4" type="ORF">ACFO6W_21980</name>
</gene>
<accession>A0ABV9L1Y5</accession>
<dbReference type="SUPFAM" id="SSF48452">
    <property type="entry name" value="TPR-like"/>
    <property type="match status" value="1"/>
</dbReference>
<dbReference type="InterPro" id="IPR036890">
    <property type="entry name" value="HATPase_C_sf"/>
</dbReference>
<feature type="domain" description="Signal transduction histidine kinase internal region" evidence="3">
    <location>
        <begin position="394"/>
        <end position="472"/>
    </location>
</feature>
<evidence type="ECO:0000256" key="2">
    <source>
        <dbReference type="SAM" id="SignalP"/>
    </source>
</evidence>
<sequence length="601" mass="69457">MHIRYILILLLILISAPGWAQQPKSASKQSRENIRIQEVSKAIEEGKSDMEVAESYEKLAKELSERGEYAKAEDYLTRAKRIYQIRREKEKLAAVERELAKVQEAQDKRYDAFLNFSSAQANTSNKKMQQINTNDMYRVQNYNNPAVQSGYIQQNILLAEELDSKEDKVLAYRQMAQVNKDMDNTPEAIRNLEKALITVQGQPEASMQIRQDIASTYASDNQIGKAIEINKDLVAEAKETNNPKAEIKQLQALSENYLEANKLAESVSALQQAYSLAIDNGQTIEAKNSLKLLVEQYQRMHQPQKALDAYSDFMKKLEDLVKNDSTLLDERFFHVQEEKILRLEKERALKDELISRTNRFNYVLLIAIVLILISLVFIAKALYSIKKKNKRIALQSLRREMNPHFIFNSLNSVNQFIAQNNELEANKYLSSYSKLMRNIMETSNKDFIPLATEMEQMKEYLDLEYMRFHDKFTYKMEIDNSLDADSLFIPNMLIQPQLENAIWHGLRYKDGMGLLTLNVKPEGNHLEVIIEDNGIGLTKSKELKTKHQKEHRFRGLNNTQERINLLNSLYHTNISISITEKEGTESGVIVRLLFPLMNKNL</sequence>
<evidence type="ECO:0000313" key="4">
    <source>
        <dbReference type="EMBL" id="MFC4676355.1"/>
    </source>
</evidence>
<dbReference type="GO" id="GO:0016301">
    <property type="term" value="F:kinase activity"/>
    <property type="evidence" value="ECO:0007669"/>
    <property type="project" value="UniProtKB-KW"/>
</dbReference>
<keyword evidence="4" id="KW-0808">Transferase</keyword>
<keyword evidence="1" id="KW-0812">Transmembrane</keyword>
<comment type="caution">
    <text evidence="4">The sequence shown here is derived from an EMBL/GenBank/DDBJ whole genome shotgun (WGS) entry which is preliminary data.</text>
</comment>